<reference evidence="4" key="1">
    <citation type="submission" date="2013-08" db="EMBL/GenBank/DDBJ databases">
        <authorList>
            <person name="Mendez C."/>
            <person name="Richter M."/>
            <person name="Ferrer M."/>
            <person name="Sanchez J."/>
        </authorList>
    </citation>
    <scope>NUCLEOTIDE SEQUENCE</scope>
</reference>
<evidence type="ECO:0000256" key="1">
    <source>
        <dbReference type="ARBA" id="ARBA00007137"/>
    </source>
</evidence>
<dbReference type="EC" id="2.1.1.-" evidence="4"/>
<dbReference type="Gene3D" id="3.20.20.480">
    <property type="entry name" value="Trimethylamine methyltransferase-like"/>
    <property type="match status" value="1"/>
</dbReference>
<evidence type="ECO:0000256" key="3">
    <source>
        <dbReference type="ARBA" id="ARBA00022679"/>
    </source>
</evidence>
<dbReference type="GO" id="GO:0008168">
    <property type="term" value="F:methyltransferase activity"/>
    <property type="evidence" value="ECO:0007669"/>
    <property type="project" value="UniProtKB-KW"/>
</dbReference>
<feature type="non-terminal residue" evidence="4">
    <location>
        <position position="1"/>
    </location>
</feature>
<feature type="non-terminal residue" evidence="4">
    <location>
        <position position="191"/>
    </location>
</feature>
<dbReference type="GO" id="GO:0032259">
    <property type="term" value="P:methylation"/>
    <property type="evidence" value="ECO:0007669"/>
    <property type="project" value="UniProtKB-KW"/>
</dbReference>
<evidence type="ECO:0000256" key="2">
    <source>
        <dbReference type="ARBA" id="ARBA00022603"/>
    </source>
</evidence>
<accession>T0Y8L3</accession>
<dbReference type="InterPro" id="IPR010426">
    <property type="entry name" value="MTTB_MeTrfase"/>
</dbReference>
<comment type="similarity">
    <text evidence="1">Belongs to the trimethylamine methyltransferase family.</text>
</comment>
<dbReference type="InterPro" id="IPR038601">
    <property type="entry name" value="MttB-like_sf"/>
</dbReference>
<dbReference type="GO" id="GO:0015948">
    <property type="term" value="P:methanogenesis"/>
    <property type="evidence" value="ECO:0007669"/>
    <property type="project" value="InterPro"/>
</dbReference>
<keyword evidence="2 4" id="KW-0489">Methyltransferase</keyword>
<dbReference type="Pfam" id="PF06253">
    <property type="entry name" value="MTTB"/>
    <property type="match status" value="1"/>
</dbReference>
<evidence type="ECO:0000313" key="4">
    <source>
        <dbReference type="EMBL" id="EQD28132.1"/>
    </source>
</evidence>
<dbReference type="AlphaFoldDB" id="T0Y8L3"/>
<proteinExistence type="inferred from homology"/>
<protein>
    <submittedName>
        <fullName evidence="4">Trimethylamine methyltransferase</fullName>
        <ecNumber evidence="4">2.1.1.-</ecNumber>
    </submittedName>
</protein>
<dbReference type="EMBL" id="AUZX01015738">
    <property type="protein sequence ID" value="EQD28132.1"/>
    <property type="molecule type" value="Genomic_DNA"/>
</dbReference>
<keyword evidence="3 4" id="KW-0808">Transferase</keyword>
<name>T0Y8L3_9ZZZZ</name>
<reference evidence="4" key="2">
    <citation type="journal article" date="2014" name="ISME J.">
        <title>Microbial stratification in low pH oxic and suboxic macroscopic growths along an acid mine drainage.</title>
        <authorList>
            <person name="Mendez-Garcia C."/>
            <person name="Mesa V."/>
            <person name="Sprenger R.R."/>
            <person name="Richter M."/>
            <person name="Diez M.S."/>
            <person name="Solano J."/>
            <person name="Bargiela R."/>
            <person name="Golyshina O.V."/>
            <person name="Manteca A."/>
            <person name="Ramos J.L."/>
            <person name="Gallego J.R."/>
            <person name="Llorente I."/>
            <person name="Martins Dos Santos V.A."/>
            <person name="Jensen O.N."/>
            <person name="Pelaez A.I."/>
            <person name="Sanchez J."/>
            <person name="Ferrer M."/>
        </authorList>
    </citation>
    <scope>NUCLEOTIDE SEQUENCE</scope>
</reference>
<gene>
    <name evidence="4" type="ORF">B1A_21289</name>
</gene>
<organism evidence="4">
    <name type="scientific">mine drainage metagenome</name>
    <dbReference type="NCBI Taxonomy" id="410659"/>
    <lineage>
        <taxon>unclassified sequences</taxon>
        <taxon>metagenomes</taxon>
        <taxon>ecological metagenomes</taxon>
    </lineage>
</organism>
<sequence>AFFRYSDQGCEATPETEGHAADAIALAQILFGEDYLQTHPVVLGNINSNSPLVYDGRMLGALRRFASHNQGTIVVPAMLAGAMGPVTPAGCMAELLAETLCGMALTQIVRPGSPVIFGSFVGAVSMRTGAPTFGTPEATQMIFATAQLARRLRLPCRSGGSLCSAKVVDAQAGYESAHTLLPTLLAGVNLV</sequence>
<comment type="caution">
    <text evidence="4">The sequence shown here is derived from an EMBL/GenBank/DDBJ whole genome shotgun (WGS) entry which is preliminary data.</text>
</comment>